<evidence type="ECO:0000256" key="1">
    <source>
        <dbReference type="ARBA" id="ARBA00023015"/>
    </source>
</evidence>
<dbReference type="InterPro" id="IPR009057">
    <property type="entry name" value="Homeodomain-like_sf"/>
</dbReference>
<dbReference type="Proteomes" id="UP000466554">
    <property type="component" value="Chromosome"/>
</dbReference>
<evidence type="ECO:0000256" key="3">
    <source>
        <dbReference type="ARBA" id="ARBA00023163"/>
    </source>
</evidence>
<dbReference type="PANTHER" id="PTHR30055">
    <property type="entry name" value="HTH-TYPE TRANSCRIPTIONAL REGULATOR RUTR"/>
    <property type="match status" value="1"/>
</dbReference>
<keyword evidence="2 4" id="KW-0238">DNA-binding</keyword>
<gene>
    <name evidence="7" type="ORF">MPRF_11520</name>
</gene>
<dbReference type="PANTHER" id="PTHR30055:SF234">
    <property type="entry name" value="HTH-TYPE TRANSCRIPTIONAL REGULATOR BETI"/>
    <property type="match status" value="1"/>
</dbReference>
<reference evidence="7 8" key="1">
    <citation type="journal article" date="2019" name="Emerg. Microbes Infect.">
        <title>Comprehensive subspecies identification of 175 nontuberculous mycobacteria species based on 7547 genomic profiles.</title>
        <authorList>
            <person name="Matsumoto Y."/>
            <person name="Kinjo T."/>
            <person name="Motooka D."/>
            <person name="Nabeya D."/>
            <person name="Jung N."/>
            <person name="Uechi K."/>
            <person name="Horii T."/>
            <person name="Iida T."/>
            <person name="Fujita J."/>
            <person name="Nakamura S."/>
        </authorList>
    </citation>
    <scope>NUCLEOTIDE SEQUENCE [LARGE SCALE GENOMIC DNA]</scope>
    <source>
        <strain evidence="7 8">JCM 6367</strain>
    </source>
</reference>
<proteinExistence type="predicted"/>
<dbReference type="PROSITE" id="PS50977">
    <property type="entry name" value="HTH_TETR_2"/>
    <property type="match status" value="1"/>
</dbReference>
<organism evidence="7 8">
    <name type="scientific">Mycolicibacterium parafortuitum</name>
    <name type="common">Mycobacterium parafortuitum</name>
    <dbReference type="NCBI Taxonomy" id="39692"/>
    <lineage>
        <taxon>Bacteria</taxon>
        <taxon>Bacillati</taxon>
        <taxon>Actinomycetota</taxon>
        <taxon>Actinomycetes</taxon>
        <taxon>Mycobacteriales</taxon>
        <taxon>Mycobacteriaceae</taxon>
        <taxon>Mycolicibacterium</taxon>
    </lineage>
</organism>
<keyword evidence="3" id="KW-0804">Transcription</keyword>
<dbReference type="Pfam" id="PF00440">
    <property type="entry name" value="TetR_N"/>
    <property type="match status" value="1"/>
</dbReference>
<evidence type="ECO:0000256" key="2">
    <source>
        <dbReference type="ARBA" id="ARBA00023125"/>
    </source>
</evidence>
<keyword evidence="1" id="KW-0805">Transcription regulation</keyword>
<dbReference type="InterPro" id="IPR036271">
    <property type="entry name" value="Tet_transcr_reg_TetR-rel_C_sf"/>
</dbReference>
<evidence type="ECO:0000259" key="6">
    <source>
        <dbReference type="PROSITE" id="PS50977"/>
    </source>
</evidence>
<dbReference type="GO" id="GO:0003700">
    <property type="term" value="F:DNA-binding transcription factor activity"/>
    <property type="evidence" value="ECO:0007669"/>
    <property type="project" value="TreeGrafter"/>
</dbReference>
<dbReference type="InterPro" id="IPR001647">
    <property type="entry name" value="HTH_TetR"/>
</dbReference>
<evidence type="ECO:0000256" key="5">
    <source>
        <dbReference type="SAM" id="MobiDB-lite"/>
    </source>
</evidence>
<feature type="region of interest" description="Disordered" evidence="5">
    <location>
        <begin position="269"/>
        <end position="289"/>
    </location>
</feature>
<accession>A0A7I7U023</accession>
<dbReference type="Gene3D" id="1.10.357.10">
    <property type="entry name" value="Tetracycline Repressor, domain 2"/>
    <property type="match status" value="1"/>
</dbReference>
<dbReference type="InterPro" id="IPR050109">
    <property type="entry name" value="HTH-type_TetR-like_transc_reg"/>
</dbReference>
<dbReference type="EMBL" id="AP022598">
    <property type="protein sequence ID" value="BBY74253.1"/>
    <property type="molecule type" value="Genomic_DNA"/>
</dbReference>
<feature type="DNA-binding region" description="H-T-H motif" evidence="4">
    <location>
        <begin position="93"/>
        <end position="112"/>
    </location>
</feature>
<dbReference type="SUPFAM" id="SSF48498">
    <property type="entry name" value="Tetracyclin repressor-like, C-terminal domain"/>
    <property type="match status" value="1"/>
</dbReference>
<evidence type="ECO:0000313" key="8">
    <source>
        <dbReference type="Proteomes" id="UP000466554"/>
    </source>
</evidence>
<feature type="domain" description="HTH tetR-type" evidence="6">
    <location>
        <begin position="70"/>
        <end position="130"/>
    </location>
</feature>
<sequence length="289" mass="31590">MHVSVDSVCSPGNAYSQPIMTAKKRTEPDVNADLELVEAATDTEVEAGMPSSWQERTIERRLSQARARALARSSRFLATALELVEESGRADFTIQTLIDRSNLSLRAFYQHFAGKEELLLALYENATSQFIEGIRQEVAAAAADGPMAQLEAFCRGFLSRAESSEAVGGRVMTIYNLSLEIERPADFAKIWEPHQKLLTKILTACSRAGLVRDDLTPAQLTTLLNSTLIALAQIGVFHLGVKGAELEEDQLWAWCLQALTPPAAPVKKTVAAKAAPRKRAPRKAKDLTG</sequence>
<dbReference type="Gene3D" id="1.10.10.60">
    <property type="entry name" value="Homeodomain-like"/>
    <property type="match status" value="1"/>
</dbReference>
<dbReference type="AlphaFoldDB" id="A0A7I7U023"/>
<evidence type="ECO:0000313" key="7">
    <source>
        <dbReference type="EMBL" id="BBY74253.1"/>
    </source>
</evidence>
<protein>
    <recommendedName>
        <fullName evidence="6">HTH tetR-type domain-containing protein</fullName>
    </recommendedName>
</protein>
<name>A0A7I7U023_MYCPF</name>
<evidence type="ECO:0000256" key="4">
    <source>
        <dbReference type="PROSITE-ProRule" id="PRU00335"/>
    </source>
</evidence>
<dbReference type="SUPFAM" id="SSF46689">
    <property type="entry name" value="Homeodomain-like"/>
    <property type="match status" value="1"/>
</dbReference>
<dbReference type="GO" id="GO:0000976">
    <property type="term" value="F:transcription cis-regulatory region binding"/>
    <property type="evidence" value="ECO:0007669"/>
    <property type="project" value="TreeGrafter"/>
</dbReference>